<proteinExistence type="predicted"/>
<accession>A0ACC0MP17</accession>
<evidence type="ECO:0000313" key="1">
    <source>
        <dbReference type="EMBL" id="KAI8542331.1"/>
    </source>
</evidence>
<comment type="caution">
    <text evidence="1">The sequence shown here is derived from an EMBL/GenBank/DDBJ whole genome shotgun (WGS) entry which is preliminary data.</text>
</comment>
<organism evidence="1 2">
    <name type="scientific">Rhododendron molle</name>
    <name type="common">Chinese azalea</name>
    <name type="synonym">Azalea mollis</name>
    <dbReference type="NCBI Taxonomy" id="49168"/>
    <lineage>
        <taxon>Eukaryota</taxon>
        <taxon>Viridiplantae</taxon>
        <taxon>Streptophyta</taxon>
        <taxon>Embryophyta</taxon>
        <taxon>Tracheophyta</taxon>
        <taxon>Spermatophyta</taxon>
        <taxon>Magnoliopsida</taxon>
        <taxon>eudicotyledons</taxon>
        <taxon>Gunneridae</taxon>
        <taxon>Pentapetalae</taxon>
        <taxon>asterids</taxon>
        <taxon>Ericales</taxon>
        <taxon>Ericaceae</taxon>
        <taxon>Ericoideae</taxon>
        <taxon>Rhodoreae</taxon>
        <taxon>Rhododendron</taxon>
    </lineage>
</organism>
<reference evidence="1" key="1">
    <citation type="submission" date="2022-02" db="EMBL/GenBank/DDBJ databases">
        <title>Plant Genome Project.</title>
        <authorList>
            <person name="Zhang R.-G."/>
        </authorList>
    </citation>
    <scope>NUCLEOTIDE SEQUENCE</scope>
    <source>
        <strain evidence="1">AT1</strain>
    </source>
</reference>
<sequence>MWPPSPLPSLISDLVATSNSPSFPTMSHMPVLDLCRTFDPGHCRVEVAGTWFVGGDEASGVGMCFEAM</sequence>
<protein>
    <submittedName>
        <fullName evidence="1">Uncharacterized protein</fullName>
    </submittedName>
</protein>
<evidence type="ECO:0000313" key="2">
    <source>
        <dbReference type="Proteomes" id="UP001062846"/>
    </source>
</evidence>
<keyword evidence="2" id="KW-1185">Reference proteome</keyword>
<dbReference type="Proteomes" id="UP001062846">
    <property type="component" value="Chromosome 8"/>
</dbReference>
<name>A0ACC0MP17_RHOML</name>
<gene>
    <name evidence="1" type="ORF">RHMOL_Rhmol08G0130100</name>
</gene>
<dbReference type="EMBL" id="CM046395">
    <property type="protein sequence ID" value="KAI8542331.1"/>
    <property type="molecule type" value="Genomic_DNA"/>
</dbReference>